<dbReference type="EMBL" id="JAAFYZ010000003">
    <property type="protein sequence ID" value="MBS2545535.1"/>
    <property type="molecule type" value="Genomic_DNA"/>
</dbReference>
<gene>
    <name evidence="1" type="ORF">KGQ19_01495</name>
</gene>
<protein>
    <submittedName>
        <fullName evidence="1">Uncharacterized protein</fullName>
    </submittedName>
</protein>
<name>A0ABS5KHS3_9ACTN</name>
<keyword evidence="2" id="KW-1185">Reference proteome</keyword>
<proteinExistence type="predicted"/>
<sequence length="84" mass="8797">MTSEPLQPIADAITHEIVRLEAAYGLPLGVAVTIDPRAGTITAHGEGLRRSGPREELVATLTRNGLPHATLRSSATIVVYPSAA</sequence>
<evidence type="ECO:0000313" key="1">
    <source>
        <dbReference type="EMBL" id="MBS2545535.1"/>
    </source>
</evidence>
<reference evidence="1 2" key="1">
    <citation type="submission" date="2020-02" db="EMBL/GenBank/DDBJ databases">
        <title>Acidophilic actinobacteria isolated from forest soil.</title>
        <authorList>
            <person name="Golinska P."/>
        </authorList>
    </citation>
    <scope>NUCLEOTIDE SEQUENCE [LARGE SCALE GENOMIC DNA]</scope>
    <source>
        <strain evidence="1 2">NL8</strain>
    </source>
</reference>
<evidence type="ECO:0000313" key="2">
    <source>
        <dbReference type="Proteomes" id="UP000730482"/>
    </source>
</evidence>
<dbReference type="RefSeq" id="WP_212007199.1">
    <property type="nucleotide sequence ID" value="NZ_JAAFYZ010000003.1"/>
</dbReference>
<accession>A0ABS5KHS3</accession>
<comment type="caution">
    <text evidence="1">The sequence shown here is derived from an EMBL/GenBank/DDBJ whole genome shotgun (WGS) entry which is preliminary data.</text>
</comment>
<organism evidence="1 2">
    <name type="scientific">Catenulispora pinistramenti</name>
    <dbReference type="NCBI Taxonomy" id="2705254"/>
    <lineage>
        <taxon>Bacteria</taxon>
        <taxon>Bacillati</taxon>
        <taxon>Actinomycetota</taxon>
        <taxon>Actinomycetes</taxon>
        <taxon>Catenulisporales</taxon>
        <taxon>Catenulisporaceae</taxon>
        <taxon>Catenulispora</taxon>
    </lineage>
</organism>
<dbReference type="Proteomes" id="UP000730482">
    <property type="component" value="Unassembled WGS sequence"/>
</dbReference>